<dbReference type="InterPro" id="IPR036901">
    <property type="entry name" value="Asp/Orn_carbamoylTrfase_sf"/>
</dbReference>
<dbReference type="InterPro" id="IPR006131">
    <property type="entry name" value="Asp_carbamoyltransf_Asp/Orn-bd"/>
</dbReference>
<dbReference type="AlphaFoldDB" id="A0A382NCC3"/>
<comment type="similarity">
    <text evidence="2">Belongs to the aspartate/ornithine carbamoyltransferase superfamily. ATCase family.</text>
</comment>
<dbReference type="NCBIfam" id="NF002032">
    <property type="entry name" value="PRK00856.1"/>
    <property type="match status" value="1"/>
</dbReference>
<dbReference type="Gene3D" id="3.40.50.1370">
    <property type="entry name" value="Aspartate/ornithine carbamoyltransferase"/>
    <property type="match status" value="2"/>
</dbReference>
<dbReference type="InterPro" id="IPR006130">
    <property type="entry name" value="Asp/Orn_carbamoylTrfase"/>
</dbReference>
<evidence type="ECO:0000256" key="7">
    <source>
        <dbReference type="ARBA" id="ARBA00048859"/>
    </source>
</evidence>
<evidence type="ECO:0000256" key="1">
    <source>
        <dbReference type="ARBA" id="ARBA00004852"/>
    </source>
</evidence>
<feature type="domain" description="Aspartate/ornithine carbamoyltransferase carbamoyl-P binding" evidence="9">
    <location>
        <begin position="20"/>
        <end position="162"/>
    </location>
</feature>
<dbReference type="SUPFAM" id="SSF53671">
    <property type="entry name" value="Aspartate/ornithine carbamoyltransferase"/>
    <property type="match status" value="1"/>
</dbReference>
<dbReference type="GO" id="GO:0044205">
    <property type="term" value="P:'de novo' UMP biosynthetic process"/>
    <property type="evidence" value="ECO:0007669"/>
    <property type="project" value="UniProtKB-UniPathway"/>
</dbReference>
<dbReference type="PANTHER" id="PTHR45753">
    <property type="entry name" value="ORNITHINE CARBAMOYLTRANSFERASE, MITOCHONDRIAL"/>
    <property type="match status" value="1"/>
</dbReference>
<dbReference type="Pfam" id="PF00185">
    <property type="entry name" value="OTCace"/>
    <property type="match status" value="1"/>
</dbReference>
<comment type="pathway">
    <text evidence="1">Pyrimidine metabolism; UMP biosynthesis via de novo pathway; (S)-dihydroorotate from bicarbonate: step 2/3.</text>
</comment>
<feature type="domain" description="Aspartate/ornithine carbamoyltransferase Asp/Orn-binding" evidence="8">
    <location>
        <begin position="169"/>
        <end position="315"/>
    </location>
</feature>
<dbReference type="GO" id="GO:0006207">
    <property type="term" value="P:'de novo' pyrimidine nucleobase biosynthetic process"/>
    <property type="evidence" value="ECO:0007669"/>
    <property type="project" value="InterPro"/>
</dbReference>
<sequence>MKPDTISNDCQINSSGKLIHLLGLKDLPKKHLENILNRADGLLGDKGNLKKSKALKGMSVANLFFEPSTRTRNTFEIAAKRSSANTINVDLENSATRKNETLMDTMQTLKAMQIDMFIIRHKKNGLPHHVAANIEGVAIINAGDGINAHPTQALLDMLTIRQYKKSFENLSVAIVGDVRHSRVARSGIHALKTLGTKDIRLIAPAYLLYKDTTSPDLERFENLKEGLEGVDVIMSLRLQKERMVAAEIPNEKNYFENFGITDKTLKLAKPDAIVMHPGPVNRGIEVDSSVADGPQSVILKQVTNGIAVRMAAMEVLAGAL</sequence>
<dbReference type="GO" id="GO:0005829">
    <property type="term" value="C:cytosol"/>
    <property type="evidence" value="ECO:0007669"/>
    <property type="project" value="TreeGrafter"/>
</dbReference>
<dbReference type="GO" id="GO:0004070">
    <property type="term" value="F:aspartate carbamoyltransferase activity"/>
    <property type="evidence" value="ECO:0007669"/>
    <property type="project" value="UniProtKB-EC"/>
</dbReference>
<evidence type="ECO:0000256" key="4">
    <source>
        <dbReference type="ARBA" id="ARBA00022679"/>
    </source>
</evidence>
<dbReference type="NCBIfam" id="TIGR00670">
    <property type="entry name" value="asp_carb_tr"/>
    <property type="match status" value="1"/>
</dbReference>
<dbReference type="PRINTS" id="PR00101">
    <property type="entry name" value="ATCASE"/>
</dbReference>
<reference evidence="10" key="1">
    <citation type="submission" date="2018-05" db="EMBL/GenBank/DDBJ databases">
        <authorList>
            <person name="Lanie J.A."/>
            <person name="Ng W.-L."/>
            <person name="Kazmierczak K.M."/>
            <person name="Andrzejewski T.M."/>
            <person name="Davidsen T.M."/>
            <person name="Wayne K.J."/>
            <person name="Tettelin H."/>
            <person name="Glass J.I."/>
            <person name="Rusch D."/>
            <person name="Podicherti R."/>
            <person name="Tsui H.-C.T."/>
            <person name="Winkler M.E."/>
        </authorList>
    </citation>
    <scope>NUCLEOTIDE SEQUENCE</scope>
</reference>
<gene>
    <name evidence="10" type="ORF">METZ01_LOCUS310839</name>
</gene>
<dbReference type="PRINTS" id="PR00100">
    <property type="entry name" value="AOTCASE"/>
</dbReference>
<evidence type="ECO:0000259" key="8">
    <source>
        <dbReference type="Pfam" id="PF00185"/>
    </source>
</evidence>
<dbReference type="InterPro" id="IPR002082">
    <property type="entry name" value="Asp_carbamoyltransf"/>
</dbReference>
<evidence type="ECO:0000256" key="5">
    <source>
        <dbReference type="ARBA" id="ARBA00022975"/>
    </source>
</evidence>
<comment type="catalytic activity">
    <reaction evidence="7">
        <text>carbamoyl phosphate + L-aspartate = N-carbamoyl-L-aspartate + phosphate + H(+)</text>
        <dbReference type="Rhea" id="RHEA:20013"/>
        <dbReference type="ChEBI" id="CHEBI:15378"/>
        <dbReference type="ChEBI" id="CHEBI:29991"/>
        <dbReference type="ChEBI" id="CHEBI:32814"/>
        <dbReference type="ChEBI" id="CHEBI:43474"/>
        <dbReference type="ChEBI" id="CHEBI:58228"/>
        <dbReference type="EC" id="2.1.3.2"/>
    </reaction>
</comment>
<dbReference type="GO" id="GO:0016597">
    <property type="term" value="F:amino acid binding"/>
    <property type="evidence" value="ECO:0007669"/>
    <property type="project" value="InterPro"/>
</dbReference>
<name>A0A382NCC3_9ZZZZ</name>
<dbReference type="UniPathway" id="UPA00070">
    <property type="reaction ID" value="UER00116"/>
</dbReference>
<dbReference type="EMBL" id="UINC01099024">
    <property type="protein sequence ID" value="SVC57985.1"/>
    <property type="molecule type" value="Genomic_DNA"/>
</dbReference>
<dbReference type="EC" id="2.1.3.2" evidence="3"/>
<dbReference type="InterPro" id="IPR006132">
    <property type="entry name" value="Asp/Orn_carbamoyltranf_P-bd"/>
</dbReference>
<evidence type="ECO:0000256" key="3">
    <source>
        <dbReference type="ARBA" id="ARBA00013008"/>
    </source>
</evidence>
<evidence type="ECO:0000259" key="9">
    <source>
        <dbReference type="Pfam" id="PF02729"/>
    </source>
</evidence>
<proteinExistence type="inferred from homology"/>
<evidence type="ECO:0000256" key="2">
    <source>
        <dbReference type="ARBA" id="ARBA00008896"/>
    </source>
</evidence>
<dbReference type="HAMAP" id="MF_00001">
    <property type="entry name" value="Asp_carb_tr"/>
    <property type="match status" value="1"/>
</dbReference>
<evidence type="ECO:0000256" key="6">
    <source>
        <dbReference type="ARBA" id="ARBA00043884"/>
    </source>
</evidence>
<evidence type="ECO:0000313" key="10">
    <source>
        <dbReference type="EMBL" id="SVC57985.1"/>
    </source>
</evidence>
<protein>
    <recommendedName>
        <fullName evidence="3">aspartate carbamoyltransferase</fullName>
        <ecNumber evidence="3">2.1.3.2</ecNumber>
    </recommendedName>
</protein>
<dbReference type="GO" id="GO:0006520">
    <property type="term" value="P:amino acid metabolic process"/>
    <property type="evidence" value="ECO:0007669"/>
    <property type="project" value="InterPro"/>
</dbReference>
<dbReference type="PROSITE" id="PS00097">
    <property type="entry name" value="CARBAMOYLTRANSFERASE"/>
    <property type="match status" value="1"/>
</dbReference>
<dbReference type="PANTHER" id="PTHR45753:SF6">
    <property type="entry name" value="ASPARTATE CARBAMOYLTRANSFERASE"/>
    <property type="match status" value="1"/>
</dbReference>
<organism evidence="10">
    <name type="scientific">marine metagenome</name>
    <dbReference type="NCBI Taxonomy" id="408172"/>
    <lineage>
        <taxon>unclassified sequences</taxon>
        <taxon>metagenomes</taxon>
        <taxon>ecological metagenomes</taxon>
    </lineage>
</organism>
<comment type="function">
    <text evidence="6">Catalyzes the condensation of carbamoyl phosphate and aspartate to form carbamoyl aspartate and inorganic phosphate, the committed step in the de novo pyrimidine nucleotide biosynthesis pathway.</text>
</comment>
<keyword evidence="4" id="KW-0808">Transferase</keyword>
<dbReference type="Pfam" id="PF02729">
    <property type="entry name" value="OTCace_N"/>
    <property type="match status" value="1"/>
</dbReference>
<keyword evidence="5" id="KW-0665">Pyrimidine biosynthesis</keyword>
<accession>A0A382NCC3</accession>